<feature type="transmembrane region" description="Helical" evidence="1">
    <location>
        <begin position="21"/>
        <end position="40"/>
    </location>
</feature>
<keyword evidence="3" id="KW-1185">Reference proteome</keyword>
<gene>
    <name evidence="2" type="ORF">IMCC3135_16475</name>
</gene>
<dbReference type="RefSeq" id="WP_088918580.1">
    <property type="nucleotide sequence ID" value="NZ_CP018632.1"/>
</dbReference>
<keyword evidence="1" id="KW-1133">Transmembrane helix</keyword>
<dbReference type="KEGG" id="gai:IMCC3135_16475"/>
<evidence type="ECO:0008006" key="4">
    <source>
        <dbReference type="Google" id="ProtNLM"/>
    </source>
</evidence>
<name>A0A2Z2NZW4_9GAMM</name>
<dbReference type="EMBL" id="CP018632">
    <property type="protein sequence ID" value="ASJ73377.1"/>
    <property type="molecule type" value="Genomic_DNA"/>
</dbReference>
<evidence type="ECO:0000313" key="3">
    <source>
        <dbReference type="Proteomes" id="UP000250079"/>
    </source>
</evidence>
<evidence type="ECO:0000256" key="1">
    <source>
        <dbReference type="SAM" id="Phobius"/>
    </source>
</evidence>
<proteinExistence type="predicted"/>
<dbReference type="Proteomes" id="UP000250079">
    <property type="component" value="Chromosome"/>
</dbReference>
<sequence length="208" mass="22300">MYNTQKPDIDDLPSSARLLKSTAIAAAAAGVILVTVVLPAEYGIDPTGSGSVLGLTQMGEIKSQLAEEAEMDRKTSQADKGQSRLIEGLLGLFVSTAHAQEAADSWDEEVSFTLAPGESTEYKLAMDEGAQVDFLWAAEGGVVNYDLHGDGDGQNISYEKGRGAPGDQGTLKAEFAGNHGWFWRNRDSQEVSITLSVRGDYQELKRAD</sequence>
<protein>
    <recommendedName>
        <fullName evidence="4">Transmembrane anchor protein</fullName>
    </recommendedName>
</protein>
<keyword evidence="1" id="KW-0812">Transmembrane</keyword>
<organism evidence="2 3">
    <name type="scientific">Granulosicoccus antarcticus IMCC3135</name>
    <dbReference type="NCBI Taxonomy" id="1192854"/>
    <lineage>
        <taxon>Bacteria</taxon>
        <taxon>Pseudomonadati</taxon>
        <taxon>Pseudomonadota</taxon>
        <taxon>Gammaproteobacteria</taxon>
        <taxon>Chromatiales</taxon>
        <taxon>Granulosicoccaceae</taxon>
        <taxon>Granulosicoccus</taxon>
    </lineage>
</organism>
<reference evidence="2 3" key="1">
    <citation type="submission" date="2016-12" db="EMBL/GenBank/DDBJ databases">
        <authorList>
            <person name="Song W.-J."/>
            <person name="Kurnit D.M."/>
        </authorList>
    </citation>
    <scope>NUCLEOTIDE SEQUENCE [LARGE SCALE GENOMIC DNA]</scope>
    <source>
        <strain evidence="2 3">IMCC3135</strain>
    </source>
</reference>
<dbReference type="OrthoDB" id="952847at2"/>
<dbReference type="AlphaFoldDB" id="A0A2Z2NZW4"/>
<keyword evidence="1" id="KW-0472">Membrane</keyword>
<evidence type="ECO:0000313" key="2">
    <source>
        <dbReference type="EMBL" id="ASJ73377.1"/>
    </source>
</evidence>
<accession>A0A2Z2NZW4</accession>